<dbReference type="PROSITE" id="PS51233">
    <property type="entry name" value="VWFD"/>
    <property type="match status" value="1"/>
</dbReference>
<dbReference type="AlphaFoldDB" id="A0A8C8SLC1"/>
<accession>A0A8C8SLC1</accession>
<dbReference type="Proteomes" id="UP000694393">
    <property type="component" value="Unplaced"/>
</dbReference>
<dbReference type="PANTHER" id="PTHR46160:SF8">
    <property type="entry name" value="VWFD DOMAIN-CONTAINING PROTEIN"/>
    <property type="match status" value="1"/>
</dbReference>
<dbReference type="InterPro" id="IPR052749">
    <property type="entry name" value="Alpha-tectorin"/>
</dbReference>
<evidence type="ECO:0000259" key="1">
    <source>
        <dbReference type="PROSITE" id="PS51233"/>
    </source>
</evidence>
<reference evidence="2" key="2">
    <citation type="submission" date="2025-09" db="UniProtKB">
        <authorList>
            <consortium name="Ensembl"/>
        </authorList>
    </citation>
    <scope>IDENTIFICATION</scope>
</reference>
<dbReference type="Pfam" id="PF00094">
    <property type="entry name" value="VWD"/>
    <property type="match status" value="1"/>
</dbReference>
<dbReference type="Ensembl" id="ENSPCET00000022257.1">
    <property type="protein sequence ID" value="ENSPCEP00000021521.1"/>
    <property type="gene ID" value="ENSPCEG00000016540.1"/>
</dbReference>
<protein>
    <recommendedName>
        <fullName evidence="1">VWFD domain-containing protein</fullName>
    </recommendedName>
</protein>
<dbReference type="InterPro" id="IPR001846">
    <property type="entry name" value="VWF_type-D"/>
</dbReference>
<keyword evidence="3" id="KW-1185">Reference proteome</keyword>
<feature type="domain" description="VWFD" evidence="1">
    <location>
        <begin position="72"/>
        <end position="155"/>
    </location>
</feature>
<dbReference type="Pfam" id="PF12714">
    <property type="entry name" value="TILa"/>
    <property type="match status" value="1"/>
</dbReference>
<evidence type="ECO:0000313" key="2">
    <source>
        <dbReference type="Ensembl" id="ENSPCEP00000021521.1"/>
    </source>
</evidence>
<proteinExistence type="predicted"/>
<evidence type="ECO:0000313" key="3">
    <source>
        <dbReference type="Proteomes" id="UP000694393"/>
    </source>
</evidence>
<reference evidence="2" key="1">
    <citation type="submission" date="2025-08" db="UniProtKB">
        <authorList>
            <consortium name="Ensembl"/>
        </authorList>
    </citation>
    <scope>IDENTIFICATION</scope>
</reference>
<dbReference type="InterPro" id="IPR025615">
    <property type="entry name" value="TILa_dom"/>
</dbReference>
<dbReference type="PANTHER" id="PTHR46160">
    <property type="entry name" value="ALPHA-TECTORIN-RELATED"/>
    <property type="match status" value="1"/>
</dbReference>
<sequence>MDQTPFQRQCGCWQDGKHYPVGSVFWTDDTCSSKCTCPSQGSKVTCSSASCPADQYCGVQNAVPGCYPETYGICRVHNDPHYNTFDKETHHFMGKCTYTLAKVCANSSSLPYFNVEAKNEHQVYVSMIFSHTYRSGGWCAGVFAPRLATLGINSG</sequence>
<name>A0A8C8SLC1_9SAUR</name>
<organism evidence="2 3">
    <name type="scientific">Pelusios castaneus</name>
    <name type="common">West African mud turtle</name>
    <dbReference type="NCBI Taxonomy" id="367368"/>
    <lineage>
        <taxon>Eukaryota</taxon>
        <taxon>Metazoa</taxon>
        <taxon>Chordata</taxon>
        <taxon>Craniata</taxon>
        <taxon>Vertebrata</taxon>
        <taxon>Euteleostomi</taxon>
        <taxon>Archelosauria</taxon>
        <taxon>Testudinata</taxon>
        <taxon>Testudines</taxon>
        <taxon>Pleurodira</taxon>
        <taxon>Pelomedusidae</taxon>
        <taxon>Pelusios</taxon>
    </lineage>
</organism>